<dbReference type="InterPro" id="IPR003658">
    <property type="entry name" value="Anti-sigma_ant"/>
</dbReference>
<dbReference type="EMBL" id="BOON01000041">
    <property type="protein sequence ID" value="GII24785.1"/>
    <property type="molecule type" value="Genomic_DNA"/>
</dbReference>
<dbReference type="Pfam" id="PF13466">
    <property type="entry name" value="STAS_2"/>
    <property type="match status" value="1"/>
</dbReference>
<evidence type="ECO:0000256" key="2">
    <source>
        <dbReference type="RuleBase" id="RU003749"/>
    </source>
</evidence>
<dbReference type="Proteomes" id="UP000599074">
    <property type="component" value="Unassembled WGS sequence"/>
</dbReference>
<dbReference type="PANTHER" id="PTHR33495:SF2">
    <property type="entry name" value="ANTI-SIGMA FACTOR ANTAGONIST TM_1081-RELATED"/>
    <property type="match status" value="1"/>
</dbReference>
<evidence type="ECO:0000313" key="5">
    <source>
        <dbReference type="Proteomes" id="UP000599074"/>
    </source>
</evidence>
<evidence type="ECO:0000256" key="1">
    <source>
        <dbReference type="ARBA" id="ARBA00009013"/>
    </source>
</evidence>
<protein>
    <recommendedName>
        <fullName evidence="2">Anti-sigma factor antagonist</fullName>
    </recommendedName>
</protein>
<feature type="domain" description="STAS" evidence="3">
    <location>
        <begin position="14"/>
        <end position="110"/>
    </location>
</feature>
<proteinExistence type="inferred from homology"/>
<comment type="caution">
    <text evidence="4">The sequence shown here is derived from an EMBL/GenBank/DDBJ whole genome shotgun (WGS) entry which is preliminary data.</text>
</comment>
<organism evidence="4 5">
    <name type="scientific">Planosporangium mesophilum</name>
    <dbReference type="NCBI Taxonomy" id="689768"/>
    <lineage>
        <taxon>Bacteria</taxon>
        <taxon>Bacillati</taxon>
        <taxon>Actinomycetota</taxon>
        <taxon>Actinomycetes</taxon>
        <taxon>Micromonosporales</taxon>
        <taxon>Micromonosporaceae</taxon>
        <taxon>Planosporangium</taxon>
    </lineage>
</organism>
<dbReference type="RefSeq" id="WP_168117203.1">
    <property type="nucleotide sequence ID" value="NZ_BOON01000041.1"/>
</dbReference>
<sequence length="110" mass="11628">MSTPAQVSVRRCADGVALVSARGEFDLRTADLLRQALADALVPGPDRLVVDVGGVTFMDSMGLRALVGGYRTARRQNTPFVVDNPSAFMRYKLDTVGLAEILGMAATASA</sequence>
<keyword evidence="5" id="KW-1185">Reference proteome</keyword>
<dbReference type="InterPro" id="IPR002645">
    <property type="entry name" value="STAS_dom"/>
</dbReference>
<accession>A0A8J3X1T7</accession>
<dbReference type="GO" id="GO:0043856">
    <property type="term" value="F:anti-sigma factor antagonist activity"/>
    <property type="evidence" value="ECO:0007669"/>
    <property type="project" value="InterPro"/>
</dbReference>
<dbReference type="InterPro" id="IPR058548">
    <property type="entry name" value="MlaB-like_STAS"/>
</dbReference>
<dbReference type="AlphaFoldDB" id="A0A8J3X1T7"/>
<dbReference type="SUPFAM" id="SSF52091">
    <property type="entry name" value="SpoIIaa-like"/>
    <property type="match status" value="1"/>
</dbReference>
<reference evidence="4" key="1">
    <citation type="submission" date="2021-01" db="EMBL/GenBank/DDBJ databases">
        <title>Whole genome shotgun sequence of Planosporangium mesophilum NBRC 109066.</title>
        <authorList>
            <person name="Komaki H."/>
            <person name="Tamura T."/>
        </authorList>
    </citation>
    <scope>NUCLEOTIDE SEQUENCE</scope>
    <source>
        <strain evidence="4">NBRC 109066</strain>
    </source>
</reference>
<dbReference type="NCBIfam" id="TIGR00377">
    <property type="entry name" value="ant_ant_sig"/>
    <property type="match status" value="1"/>
</dbReference>
<dbReference type="PROSITE" id="PS50801">
    <property type="entry name" value="STAS"/>
    <property type="match status" value="1"/>
</dbReference>
<dbReference type="PANTHER" id="PTHR33495">
    <property type="entry name" value="ANTI-SIGMA FACTOR ANTAGONIST TM_1081-RELATED-RELATED"/>
    <property type="match status" value="1"/>
</dbReference>
<name>A0A8J3X1T7_9ACTN</name>
<gene>
    <name evidence="4" type="ORF">Pme01_43820</name>
</gene>
<dbReference type="CDD" id="cd07043">
    <property type="entry name" value="STAS_anti-anti-sigma_factors"/>
    <property type="match status" value="1"/>
</dbReference>
<comment type="similarity">
    <text evidence="1 2">Belongs to the anti-sigma-factor antagonist family.</text>
</comment>
<dbReference type="Gene3D" id="3.30.750.24">
    <property type="entry name" value="STAS domain"/>
    <property type="match status" value="1"/>
</dbReference>
<dbReference type="InterPro" id="IPR036513">
    <property type="entry name" value="STAS_dom_sf"/>
</dbReference>
<evidence type="ECO:0000313" key="4">
    <source>
        <dbReference type="EMBL" id="GII24785.1"/>
    </source>
</evidence>
<evidence type="ECO:0000259" key="3">
    <source>
        <dbReference type="PROSITE" id="PS50801"/>
    </source>
</evidence>